<dbReference type="PANTHER" id="PTHR13239">
    <property type="entry name" value="PROTEIN REQUIRED FOR HYPHAL ANASTOMOSIS HAM-2"/>
    <property type="match status" value="1"/>
</dbReference>
<organism evidence="4 5">
    <name type="scientific">Parathielavia hyrcaniae</name>
    <dbReference type="NCBI Taxonomy" id="113614"/>
    <lineage>
        <taxon>Eukaryota</taxon>
        <taxon>Fungi</taxon>
        <taxon>Dikarya</taxon>
        <taxon>Ascomycota</taxon>
        <taxon>Pezizomycotina</taxon>
        <taxon>Sordariomycetes</taxon>
        <taxon>Sordariomycetidae</taxon>
        <taxon>Sordariales</taxon>
        <taxon>Chaetomiaceae</taxon>
        <taxon>Parathielavia</taxon>
    </lineage>
</organism>
<dbReference type="InterPro" id="IPR021819">
    <property type="entry name" value="Far11/STRP_C"/>
</dbReference>
<feature type="compositionally biased region" description="Polar residues" evidence="1">
    <location>
        <begin position="500"/>
        <end position="512"/>
    </location>
</feature>
<dbReference type="SMART" id="SM01293">
    <property type="entry name" value="DUF3402"/>
    <property type="match status" value="1"/>
</dbReference>
<feature type="compositionally biased region" description="Acidic residues" evidence="1">
    <location>
        <begin position="856"/>
        <end position="865"/>
    </location>
</feature>
<gene>
    <name evidence="4" type="ORF">N658DRAFT_521769</name>
</gene>
<dbReference type="EMBL" id="MU863627">
    <property type="protein sequence ID" value="KAK4103938.1"/>
    <property type="molecule type" value="Genomic_DNA"/>
</dbReference>
<dbReference type="AlphaFoldDB" id="A0AAN6Q5H2"/>
<accession>A0AAN6Q5H2</accession>
<feature type="compositionally biased region" description="Low complexity" evidence="1">
    <location>
        <begin position="900"/>
        <end position="914"/>
    </location>
</feature>
<protein>
    <submittedName>
        <fullName evidence="4">N1221-domain-containing protein</fullName>
    </submittedName>
</protein>
<evidence type="ECO:0000313" key="5">
    <source>
        <dbReference type="Proteomes" id="UP001305647"/>
    </source>
</evidence>
<evidence type="ECO:0000256" key="1">
    <source>
        <dbReference type="SAM" id="MobiDB-lite"/>
    </source>
</evidence>
<feature type="compositionally biased region" description="Low complexity" evidence="1">
    <location>
        <begin position="27"/>
        <end position="39"/>
    </location>
</feature>
<feature type="region of interest" description="Disordered" evidence="1">
    <location>
        <begin position="660"/>
        <end position="681"/>
    </location>
</feature>
<feature type="region of interest" description="Disordered" evidence="1">
    <location>
        <begin position="497"/>
        <end position="562"/>
    </location>
</feature>
<feature type="compositionally biased region" description="Low complexity" evidence="1">
    <location>
        <begin position="123"/>
        <end position="136"/>
    </location>
</feature>
<dbReference type="InterPro" id="IPR040185">
    <property type="entry name" value="Far11/STRP"/>
</dbReference>
<dbReference type="GO" id="GO:0007010">
    <property type="term" value="P:cytoskeleton organization"/>
    <property type="evidence" value="ECO:0007669"/>
    <property type="project" value="TreeGrafter"/>
</dbReference>
<feature type="domain" description="Far11/STRP N-terminal" evidence="2">
    <location>
        <begin position="156"/>
        <end position="491"/>
    </location>
</feature>
<dbReference type="SMART" id="SM01292">
    <property type="entry name" value="N1221"/>
    <property type="match status" value="1"/>
</dbReference>
<sequence>MNTLWTSRDPAEGVGTGETPLADTQAKESPAAATAAESTVNPSPETHAPPPKRPPLQRNQLSAPPPPPPLPADPAPPIPQQHDANTVNTNSSHANSTTTTTNNPSPSAQQGQQQQHPPLTPNQGSQSQPPQPQPQDSISLAQLRRIVADLPRPAEPVAYDYAYADTSPLPEEMDEWFMYNFWQWVRLNAANRAFHSAWARLFHPSATAAAAVAGDGAGSAGNGNGDGALGEGAAVNWDDDDDGGGGEEAAERRRVFVRRVLEGVKSADRIARAEAVGALVYLVLGRWTETVRAAGVLGREVLEGKARTAATEDQLGAMKEGVRVVAECGGLEVVWEMLRAGFEAFWSDEMPQNLQMAAEELIHLMTVMYMAIQEAIDDSEGLADVRKRLLALNPGLLSFLLQAIVKLRWDETGMLPHTQIFLLFWKSILLVFGGSKEIAETKEATSEMKGCEDKDAITASPLDYHVFRQEITSKYPAYIPPQPLLPLEAEQNAIIPQLPSHPTRSSSANGTHSGPPAQGGGASILHQPVHIATPAPSPPPSPGVGGKSGKKQNYQTNQNFPFMYPPLDATSNSAGGKGGAGLQDLLVGRKWEGSDVPASILEAGELFSKRVRMSRATRQLWDEREEFLKFERGYEADEDIIDELDLSSLTFEEREELGLNKASGDMSRKPSVPVPDYGPRGVDQRIKKRLDAVEEFYKEALPHLQSVVIVLLRQIVAMTSNLPTPATAQGPPSARPAGGQQNTPNGVPKGDPPSPLDADVDELRSREIAAKAVSGSLMLLLKWFKLSHVLKFEYMTQLLLDNSFLAMALKIYGLYDVQQVVESKTDRLEHSFFYFCGSRAGVIPPQHTVPNPTATEFEDVSDDDAAPPPIKRQRSPTNPPHSEPEAPSASQPVDPLTASTTTATTTDQPDQPATRPEVDELGCPIDTLPAEPITDFSRRNFFSLINYLRIMQKMCKHRAHRNLLMVNYKSAAILRKALKVPQHELRLYTLKLFKNQVPYTGRKWRQSNMRVITAVYLHCRPELRDEWLVGANVEDQVDEALPMEQALRSLTHWFNLRRYPDQMAAPAPPGGEGQDMVRMAMREEQDFFLRELEKADWSWVGDGGEEEGGGGGGDAGGQGEGWQQAGW</sequence>
<feature type="region of interest" description="Disordered" evidence="1">
    <location>
        <begin position="844"/>
        <end position="924"/>
    </location>
</feature>
<reference evidence="4" key="1">
    <citation type="journal article" date="2023" name="Mol. Phylogenet. Evol.">
        <title>Genome-scale phylogeny and comparative genomics of the fungal order Sordariales.</title>
        <authorList>
            <person name="Hensen N."/>
            <person name="Bonometti L."/>
            <person name="Westerberg I."/>
            <person name="Brannstrom I.O."/>
            <person name="Guillou S."/>
            <person name="Cros-Aarteil S."/>
            <person name="Calhoun S."/>
            <person name="Haridas S."/>
            <person name="Kuo A."/>
            <person name="Mondo S."/>
            <person name="Pangilinan J."/>
            <person name="Riley R."/>
            <person name="LaButti K."/>
            <person name="Andreopoulos B."/>
            <person name="Lipzen A."/>
            <person name="Chen C."/>
            <person name="Yan M."/>
            <person name="Daum C."/>
            <person name="Ng V."/>
            <person name="Clum A."/>
            <person name="Steindorff A."/>
            <person name="Ohm R.A."/>
            <person name="Martin F."/>
            <person name="Silar P."/>
            <person name="Natvig D.O."/>
            <person name="Lalanne C."/>
            <person name="Gautier V."/>
            <person name="Ament-Velasquez S.L."/>
            <person name="Kruys A."/>
            <person name="Hutchinson M.I."/>
            <person name="Powell A.J."/>
            <person name="Barry K."/>
            <person name="Miller A.N."/>
            <person name="Grigoriev I.V."/>
            <person name="Debuchy R."/>
            <person name="Gladieux P."/>
            <person name="Hiltunen Thoren M."/>
            <person name="Johannesson H."/>
        </authorList>
    </citation>
    <scope>NUCLEOTIDE SEQUENCE</scope>
    <source>
        <strain evidence="4">CBS 757.83</strain>
    </source>
</reference>
<feature type="region of interest" description="Disordered" evidence="1">
    <location>
        <begin position="723"/>
        <end position="759"/>
    </location>
</feature>
<proteinExistence type="predicted"/>
<reference evidence="4" key="2">
    <citation type="submission" date="2023-05" db="EMBL/GenBank/DDBJ databases">
        <authorList>
            <consortium name="Lawrence Berkeley National Laboratory"/>
            <person name="Steindorff A."/>
            <person name="Hensen N."/>
            <person name="Bonometti L."/>
            <person name="Westerberg I."/>
            <person name="Brannstrom I.O."/>
            <person name="Guillou S."/>
            <person name="Cros-Aarteil S."/>
            <person name="Calhoun S."/>
            <person name="Haridas S."/>
            <person name="Kuo A."/>
            <person name="Mondo S."/>
            <person name="Pangilinan J."/>
            <person name="Riley R."/>
            <person name="Labutti K."/>
            <person name="Andreopoulos B."/>
            <person name="Lipzen A."/>
            <person name="Chen C."/>
            <person name="Yanf M."/>
            <person name="Daum C."/>
            <person name="Ng V."/>
            <person name="Clum A."/>
            <person name="Ohm R."/>
            <person name="Martin F."/>
            <person name="Silar P."/>
            <person name="Natvig D."/>
            <person name="Lalanne C."/>
            <person name="Gautier V."/>
            <person name="Ament-Velasquez S.L."/>
            <person name="Kruys A."/>
            <person name="Hutchinson M.I."/>
            <person name="Powell A.J."/>
            <person name="Barry K."/>
            <person name="Miller A.N."/>
            <person name="Grigoriev I.V."/>
            <person name="Debuchy R."/>
            <person name="Gladieux P."/>
            <person name="Thoren M.H."/>
            <person name="Johannesson H."/>
        </authorList>
    </citation>
    <scope>NUCLEOTIDE SEQUENCE</scope>
    <source>
        <strain evidence="4">CBS 757.83</strain>
    </source>
</reference>
<feature type="region of interest" description="Disordered" evidence="1">
    <location>
        <begin position="1"/>
        <end position="136"/>
    </location>
</feature>
<dbReference type="Proteomes" id="UP001305647">
    <property type="component" value="Unassembled WGS sequence"/>
</dbReference>
<feature type="region of interest" description="Disordered" evidence="1">
    <location>
        <begin position="1099"/>
        <end position="1127"/>
    </location>
</feature>
<feature type="domain" description="Far11/STRP C-terminal" evidence="3">
    <location>
        <begin position="597"/>
        <end position="1092"/>
    </location>
</feature>
<dbReference type="Pfam" id="PF07923">
    <property type="entry name" value="N1221"/>
    <property type="match status" value="1"/>
</dbReference>
<dbReference type="InterPro" id="IPR012486">
    <property type="entry name" value="Far11/STRP_N"/>
</dbReference>
<feature type="compositionally biased region" description="Gly residues" evidence="1">
    <location>
        <begin position="1109"/>
        <end position="1120"/>
    </location>
</feature>
<evidence type="ECO:0000313" key="4">
    <source>
        <dbReference type="EMBL" id="KAK4103938.1"/>
    </source>
</evidence>
<feature type="compositionally biased region" description="Pro residues" evidence="1">
    <location>
        <begin position="63"/>
        <end position="79"/>
    </location>
</feature>
<evidence type="ECO:0000259" key="2">
    <source>
        <dbReference type="SMART" id="SM01292"/>
    </source>
</evidence>
<dbReference type="PANTHER" id="PTHR13239:SF4">
    <property type="entry name" value="AT25231P"/>
    <property type="match status" value="1"/>
</dbReference>
<feature type="compositionally biased region" description="Low complexity" evidence="1">
    <location>
        <begin position="84"/>
        <end position="115"/>
    </location>
</feature>
<name>A0AAN6Q5H2_9PEZI</name>
<keyword evidence="5" id="KW-1185">Reference proteome</keyword>
<comment type="caution">
    <text evidence="4">The sequence shown here is derived from an EMBL/GenBank/DDBJ whole genome shotgun (WGS) entry which is preliminary data.</text>
</comment>
<dbReference type="GO" id="GO:0005829">
    <property type="term" value="C:cytosol"/>
    <property type="evidence" value="ECO:0007669"/>
    <property type="project" value="TreeGrafter"/>
</dbReference>
<feature type="region of interest" description="Disordered" evidence="1">
    <location>
        <begin position="222"/>
        <end position="248"/>
    </location>
</feature>
<dbReference type="Pfam" id="PF11882">
    <property type="entry name" value="DUF3402"/>
    <property type="match status" value="1"/>
</dbReference>
<evidence type="ECO:0000259" key="3">
    <source>
        <dbReference type="SMART" id="SM01293"/>
    </source>
</evidence>